<keyword evidence="5" id="KW-0411">Iron-sulfur</keyword>
<keyword evidence="3" id="KW-0809">Transit peptide</keyword>
<evidence type="ECO:0000256" key="5">
    <source>
        <dbReference type="ARBA" id="ARBA00023014"/>
    </source>
</evidence>
<dbReference type="InterPro" id="IPR015324">
    <property type="entry name" value="Ribosomal_Rsm22-like"/>
</dbReference>
<organism evidence="8 9">
    <name type="scientific">Sphaeroforma arctica JP610</name>
    <dbReference type="NCBI Taxonomy" id="667725"/>
    <lineage>
        <taxon>Eukaryota</taxon>
        <taxon>Ichthyosporea</taxon>
        <taxon>Ichthyophonida</taxon>
        <taxon>Sphaeroforma</taxon>
    </lineage>
</organism>
<keyword evidence="4" id="KW-0408">Iron</keyword>
<keyword evidence="6" id="KW-0496">Mitochondrion</keyword>
<protein>
    <submittedName>
        <fullName evidence="8">Uncharacterized protein</fullName>
    </submittedName>
</protein>
<sequence length="107" mass="12223">MSSHRMKSQNYKMQTFSFLVIARNSHEGTANVRNSVTRKWTRLTVPTLKRTGHVICDGCTESGQLQRTIRTKAEGKTAFKDLRKRKWGDALPPAEFYQSLLDEPIPA</sequence>
<dbReference type="GeneID" id="25904116"/>
<dbReference type="eggNOG" id="KOG2539">
    <property type="taxonomic scope" value="Eukaryota"/>
</dbReference>
<dbReference type="GO" id="GO:0008168">
    <property type="term" value="F:methyltransferase activity"/>
    <property type="evidence" value="ECO:0007669"/>
    <property type="project" value="InterPro"/>
</dbReference>
<comment type="function">
    <text evidence="7">Mitochondrial ribosome (mitoribosome) assembly factor. Binds at the interface of the head and body domains of the mitochondrial small ribosomal subunit (mt-SSU), occluding the mRNA channel and preventing compaction of the head domain towards the body. Probable inactive methyltransferase: retains the characteristic folding and ability to bind S-adenosyl-L-methionine, but it probably lost its methyltransferase activity.</text>
</comment>
<proteinExistence type="predicted"/>
<dbReference type="Proteomes" id="UP000054560">
    <property type="component" value="Unassembled WGS sequence"/>
</dbReference>
<evidence type="ECO:0000313" key="9">
    <source>
        <dbReference type="Proteomes" id="UP000054560"/>
    </source>
</evidence>
<evidence type="ECO:0000256" key="1">
    <source>
        <dbReference type="ARBA" id="ARBA00004173"/>
    </source>
</evidence>
<evidence type="ECO:0000256" key="6">
    <source>
        <dbReference type="ARBA" id="ARBA00023128"/>
    </source>
</evidence>
<evidence type="ECO:0000313" key="8">
    <source>
        <dbReference type="EMBL" id="KNC84156.1"/>
    </source>
</evidence>
<keyword evidence="2" id="KW-0479">Metal-binding</keyword>
<dbReference type="GO" id="GO:0006412">
    <property type="term" value="P:translation"/>
    <property type="evidence" value="ECO:0007669"/>
    <property type="project" value="InterPro"/>
</dbReference>
<dbReference type="PANTHER" id="PTHR13184:SF5">
    <property type="entry name" value="METHYLTRANSFERASE-LIKE PROTEIN 17, MITOCHONDRIAL"/>
    <property type="match status" value="1"/>
</dbReference>
<keyword evidence="9" id="KW-1185">Reference proteome</keyword>
<evidence type="ECO:0000256" key="2">
    <source>
        <dbReference type="ARBA" id="ARBA00022723"/>
    </source>
</evidence>
<dbReference type="Pfam" id="PF09243">
    <property type="entry name" value="Rsm22"/>
    <property type="match status" value="1"/>
</dbReference>
<dbReference type="AlphaFoldDB" id="A0A0L0G5Q6"/>
<dbReference type="GO" id="GO:0003735">
    <property type="term" value="F:structural constituent of ribosome"/>
    <property type="evidence" value="ECO:0007669"/>
    <property type="project" value="TreeGrafter"/>
</dbReference>
<dbReference type="GO" id="GO:0051536">
    <property type="term" value="F:iron-sulfur cluster binding"/>
    <property type="evidence" value="ECO:0007669"/>
    <property type="project" value="UniProtKB-KW"/>
</dbReference>
<comment type="subcellular location">
    <subcellularLocation>
        <location evidence="1">Mitochondrion</location>
    </subcellularLocation>
</comment>
<dbReference type="GO" id="GO:0046872">
    <property type="term" value="F:metal ion binding"/>
    <property type="evidence" value="ECO:0007669"/>
    <property type="project" value="UniProtKB-KW"/>
</dbReference>
<evidence type="ECO:0000256" key="3">
    <source>
        <dbReference type="ARBA" id="ARBA00022946"/>
    </source>
</evidence>
<evidence type="ECO:0000256" key="7">
    <source>
        <dbReference type="ARBA" id="ARBA00045681"/>
    </source>
</evidence>
<dbReference type="PANTHER" id="PTHR13184">
    <property type="entry name" value="37S RIBOSOMAL PROTEIN S22"/>
    <property type="match status" value="1"/>
</dbReference>
<dbReference type="RefSeq" id="XP_014158058.1">
    <property type="nucleotide sequence ID" value="XM_014302583.1"/>
</dbReference>
<evidence type="ECO:0000256" key="4">
    <source>
        <dbReference type="ARBA" id="ARBA00023004"/>
    </source>
</evidence>
<dbReference type="InterPro" id="IPR052571">
    <property type="entry name" value="Mt_RNA_Methyltransferase"/>
</dbReference>
<dbReference type="OrthoDB" id="421327at2759"/>
<accession>A0A0L0G5Q6</accession>
<name>A0A0L0G5Q6_9EUKA</name>
<dbReference type="STRING" id="667725.A0A0L0G5Q6"/>
<reference evidence="8 9" key="1">
    <citation type="submission" date="2011-02" db="EMBL/GenBank/DDBJ databases">
        <title>The Genome Sequence of Sphaeroforma arctica JP610.</title>
        <authorList>
            <consortium name="The Broad Institute Genome Sequencing Platform"/>
            <person name="Russ C."/>
            <person name="Cuomo C."/>
            <person name="Young S.K."/>
            <person name="Zeng Q."/>
            <person name="Gargeya S."/>
            <person name="Alvarado L."/>
            <person name="Berlin A."/>
            <person name="Chapman S.B."/>
            <person name="Chen Z."/>
            <person name="Freedman E."/>
            <person name="Gellesch M."/>
            <person name="Goldberg J."/>
            <person name="Griggs A."/>
            <person name="Gujja S."/>
            <person name="Heilman E."/>
            <person name="Heiman D."/>
            <person name="Howarth C."/>
            <person name="Mehta T."/>
            <person name="Neiman D."/>
            <person name="Pearson M."/>
            <person name="Roberts A."/>
            <person name="Saif S."/>
            <person name="Shea T."/>
            <person name="Shenoy N."/>
            <person name="Sisk P."/>
            <person name="Stolte C."/>
            <person name="Sykes S."/>
            <person name="White J."/>
            <person name="Yandava C."/>
            <person name="Burger G."/>
            <person name="Gray M.W."/>
            <person name="Holland P.W.H."/>
            <person name="King N."/>
            <person name="Lang F.B.F."/>
            <person name="Roger A.J."/>
            <person name="Ruiz-Trillo I."/>
            <person name="Haas B."/>
            <person name="Nusbaum C."/>
            <person name="Birren B."/>
        </authorList>
    </citation>
    <scope>NUCLEOTIDE SEQUENCE [LARGE SCALE GENOMIC DNA]</scope>
    <source>
        <strain evidence="8 9">JP610</strain>
    </source>
</reference>
<dbReference type="GO" id="GO:0005763">
    <property type="term" value="C:mitochondrial small ribosomal subunit"/>
    <property type="evidence" value="ECO:0007669"/>
    <property type="project" value="TreeGrafter"/>
</dbReference>
<gene>
    <name evidence="8" type="ORF">SARC_03612</name>
</gene>
<dbReference type="EMBL" id="KQ241783">
    <property type="protein sequence ID" value="KNC84156.1"/>
    <property type="molecule type" value="Genomic_DNA"/>
</dbReference>